<evidence type="ECO:0000256" key="2">
    <source>
        <dbReference type="SAM" id="Phobius"/>
    </source>
</evidence>
<sequence>MQESALSSRHLNWPTGESPCTSSTTKSTSEHRIRNHSNMANKCSNWLHWLLLLSALLCLSVTNANESGLSTTALTPDATTGTATTVTVTATATPPESATATATAPSTSSDQTNEDWRPIVNATQAPARKQRPNGTDSLLLRIARSFSSGNELWDGLIRECYLKPDMSCFQKNVYTYLDNALDTQDVNITQRLKFYRNQVQYESDPEKEETTNEARSASPETPIEEVSNALYGKTIKFAMTHDVELDLPEIVFNGATFRISPRSIEGNGIIAKLELIPKQLVQARLAGAMIKKKINKFLRNKLLLSFIALVLIIKIIKIKLFWLLPIVIGVGAAKKLLLKFLLFLFPALSHLFKLCSYYQQSYHGTKYHHHHHLINHHHTVVPPWHSAEHHSVPEIIYTHPPKGHPSAYLHGAPVHESYGPGPGHEHFEGAWENSGPGLGSDSRPAFGQHHPVYVAAPGAGPGPGRGTGTGPYGHAPSLTAAAQIAAQYEPARNNQQQQQQQQQPQQQLSPELAAQLKEAIRIQAEQRLIQQQQQILEHQPFVQDGQPLYPLNYDPFYSPILLKIDKIIEQMGIKSDLCKERVVCSMYKDPATYSPHSNFISAELSRETNELEPVTHANEAVRRFYRLIQAARDGQDQKDCPSLYPQCNMPAKR</sequence>
<feature type="compositionally biased region" description="Low complexity" evidence="1">
    <location>
        <begin position="89"/>
        <end position="109"/>
    </location>
</feature>
<keyword evidence="3" id="KW-1185">Reference proteome</keyword>
<protein>
    <submittedName>
        <fullName evidence="4">Uncharacterized protein LOC111594534 isoform X1</fullName>
    </submittedName>
</protein>
<feature type="region of interest" description="Disordered" evidence="1">
    <location>
        <begin position="1"/>
        <end position="32"/>
    </location>
</feature>
<dbReference type="PANTHER" id="PTHR21879:SF4">
    <property type="entry name" value="OSIRIS 17, ISOFORM C"/>
    <property type="match status" value="1"/>
</dbReference>
<dbReference type="RefSeq" id="XP_023163639.2">
    <property type="nucleotide sequence ID" value="XM_023307871.2"/>
</dbReference>
<evidence type="ECO:0000313" key="4">
    <source>
        <dbReference type="RefSeq" id="XP_023163639.2"/>
    </source>
</evidence>
<dbReference type="CTD" id="40774"/>
<evidence type="ECO:0000256" key="1">
    <source>
        <dbReference type="SAM" id="MobiDB-lite"/>
    </source>
</evidence>
<feature type="region of interest" description="Disordered" evidence="1">
    <location>
        <begin position="89"/>
        <end position="116"/>
    </location>
</feature>
<dbReference type="Pfam" id="PF07898">
    <property type="entry name" value="DUF1676"/>
    <property type="match status" value="1"/>
</dbReference>
<feature type="compositionally biased region" description="Polar residues" evidence="1">
    <location>
        <begin position="1"/>
        <end position="10"/>
    </location>
</feature>
<accession>A0A6J1LE29</accession>
<feature type="region of interest" description="Disordered" evidence="1">
    <location>
        <begin position="423"/>
        <end position="476"/>
    </location>
</feature>
<dbReference type="KEGG" id="dhe:111594534"/>
<dbReference type="GeneID" id="111594534"/>
<gene>
    <name evidence="4" type="primary">LOC111594534</name>
</gene>
<reference evidence="4" key="1">
    <citation type="submission" date="2025-08" db="UniProtKB">
        <authorList>
            <consortium name="RefSeq"/>
        </authorList>
    </citation>
    <scope>IDENTIFICATION</scope>
    <source>
        <strain evidence="4">15085-1641.00</strain>
        <tissue evidence="4">Whole body</tissue>
    </source>
</reference>
<organism evidence="3 4">
    <name type="scientific">Drosophila hydei</name>
    <name type="common">Fruit fly</name>
    <dbReference type="NCBI Taxonomy" id="7224"/>
    <lineage>
        <taxon>Eukaryota</taxon>
        <taxon>Metazoa</taxon>
        <taxon>Ecdysozoa</taxon>
        <taxon>Arthropoda</taxon>
        <taxon>Hexapoda</taxon>
        <taxon>Insecta</taxon>
        <taxon>Pterygota</taxon>
        <taxon>Neoptera</taxon>
        <taxon>Endopterygota</taxon>
        <taxon>Diptera</taxon>
        <taxon>Brachycera</taxon>
        <taxon>Muscomorpha</taxon>
        <taxon>Ephydroidea</taxon>
        <taxon>Drosophilidae</taxon>
        <taxon>Drosophila</taxon>
    </lineage>
</organism>
<feature type="region of interest" description="Disordered" evidence="1">
    <location>
        <begin position="199"/>
        <end position="222"/>
    </location>
</feature>
<evidence type="ECO:0000313" key="3">
    <source>
        <dbReference type="Proteomes" id="UP000504633"/>
    </source>
</evidence>
<feature type="region of interest" description="Disordered" evidence="1">
    <location>
        <begin position="490"/>
        <end position="510"/>
    </location>
</feature>
<name>A0A6J1LE29_DROHY</name>
<dbReference type="OrthoDB" id="6334967at2759"/>
<dbReference type="PANTHER" id="PTHR21879">
    <property type="entry name" value="FI03362P-RELATED-RELATED"/>
    <property type="match status" value="1"/>
</dbReference>
<proteinExistence type="predicted"/>
<keyword evidence="2" id="KW-0472">Membrane</keyword>
<dbReference type="Proteomes" id="UP000504633">
    <property type="component" value="Unplaced"/>
</dbReference>
<keyword evidence="2" id="KW-1133">Transmembrane helix</keyword>
<feature type="compositionally biased region" description="Gly residues" evidence="1">
    <location>
        <begin position="459"/>
        <end position="471"/>
    </location>
</feature>
<feature type="compositionally biased region" description="Low complexity" evidence="1">
    <location>
        <begin position="495"/>
        <end position="507"/>
    </location>
</feature>
<dbReference type="GO" id="GO:0016020">
    <property type="term" value="C:membrane"/>
    <property type="evidence" value="ECO:0007669"/>
    <property type="project" value="TreeGrafter"/>
</dbReference>
<keyword evidence="2" id="KW-0812">Transmembrane</keyword>
<dbReference type="InterPro" id="IPR012464">
    <property type="entry name" value="DUF1676"/>
</dbReference>
<feature type="transmembrane region" description="Helical" evidence="2">
    <location>
        <begin position="302"/>
        <end position="324"/>
    </location>
</feature>
<dbReference type="AlphaFoldDB" id="A0A6J1LE29"/>